<sequence length="48" mass="5401">MNKVRVREILMAITIGILVTFLPCWEWSGVLDRIMAAVVMSLILIGNL</sequence>
<feature type="transmembrane region" description="Helical" evidence="1">
    <location>
        <begin position="9"/>
        <end position="28"/>
    </location>
</feature>
<organism evidence="2">
    <name type="scientific">Siphoviridae sp. ct0Xn2</name>
    <dbReference type="NCBI Taxonomy" id="2826267"/>
    <lineage>
        <taxon>Viruses</taxon>
        <taxon>Duplodnaviria</taxon>
        <taxon>Heunggongvirae</taxon>
        <taxon>Uroviricota</taxon>
        <taxon>Caudoviricetes</taxon>
    </lineage>
</organism>
<dbReference type="EMBL" id="BK014984">
    <property type="protein sequence ID" value="DAD85573.1"/>
    <property type="molecule type" value="Genomic_DNA"/>
</dbReference>
<protein>
    <submittedName>
        <fullName evidence="2">Uncharacterized protein</fullName>
    </submittedName>
</protein>
<keyword evidence="1" id="KW-0472">Membrane</keyword>
<keyword evidence="1" id="KW-0812">Transmembrane</keyword>
<evidence type="ECO:0000256" key="1">
    <source>
        <dbReference type="SAM" id="Phobius"/>
    </source>
</evidence>
<evidence type="ECO:0000313" key="2">
    <source>
        <dbReference type="EMBL" id="DAD85573.1"/>
    </source>
</evidence>
<name>A0A8S5MTA4_9CAUD</name>
<reference evidence="2" key="1">
    <citation type="journal article" date="2021" name="Proc. Natl. Acad. Sci. U.S.A.">
        <title>A Catalog of Tens of Thousands of Viruses from Human Metagenomes Reveals Hidden Associations with Chronic Diseases.</title>
        <authorList>
            <person name="Tisza M.J."/>
            <person name="Buck C.B."/>
        </authorList>
    </citation>
    <scope>NUCLEOTIDE SEQUENCE</scope>
    <source>
        <strain evidence="2">Ct0Xn2</strain>
    </source>
</reference>
<proteinExistence type="predicted"/>
<keyword evidence="1" id="KW-1133">Transmembrane helix</keyword>
<accession>A0A8S5MTA4</accession>